<evidence type="ECO:0000256" key="1">
    <source>
        <dbReference type="SAM" id="Phobius"/>
    </source>
</evidence>
<sequence>MGNAVSAPRIRRHVAAAKTPRAHMGIIGSFIGILLIGAITMYVWPTDGLGSGMLIIYMLYPGVALIYGVMTGLENYWGVWNLLEPAVMGALMALILTAVHELYWYIVYREWSATEYGFTFFIGLIAGAVGLLIGLAVRSVRVKDRTAAVVGPWVGVSVLGVILYWTSGQDPFVFVVLFFSTALPALGAVTGFLVGRMCFAERYRWCAVPAVGVLFLLNVGVTDYLRLALHGPQYWHWAGYWEGPLIWACVTMALCALGVFVGQFFDQRISNRIAGTSKSSGENSTS</sequence>
<dbReference type="Proteomes" id="UP000243657">
    <property type="component" value="Unassembled WGS sequence"/>
</dbReference>
<name>A0A261F5N1_9BIFI</name>
<keyword evidence="1" id="KW-1133">Transmembrane helix</keyword>
<feature type="transmembrane region" description="Helical" evidence="1">
    <location>
        <begin position="172"/>
        <end position="194"/>
    </location>
</feature>
<comment type="caution">
    <text evidence="2">The sequence shown here is derived from an EMBL/GenBank/DDBJ whole genome shotgun (WGS) entry which is preliminary data.</text>
</comment>
<feature type="transmembrane region" description="Helical" evidence="1">
    <location>
        <begin position="21"/>
        <end position="44"/>
    </location>
</feature>
<accession>A0A261F5N1</accession>
<dbReference type="RefSeq" id="WP_094726518.1">
    <property type="nucleotide sequence ID" value="NZ_JBHLWS010000013.1"/>
</dbReference>
<evidence type="ECO:0000313" key="2">
    <source>
        <dbReference type="EMBL" id="OZG54398.1"/>
    </source>
</evidence>
<organism evidence="2 3">
    <name type="scientific">Alloscardovia macacae</name>
    <dbReference type="NCBI Taxonomy" id="1160091"/>
    <lineage>
        <taxon>Bacteria</taxon>
        <taxon>Bacillati</taxon>
        <taxon>Actinomycetota</taxon>
        <taxon>Actinomycetes</taxon>
        <taxon>Bifidobacteriales</taxon>
        <taxon>Bifidobacteriaceae</taxon>
        <taxon>Alloscardovia</taxon>
    </lineage>
</organism>
<keyword evidence="1" id="KW-0472">Membrane</keyword>
<dbReference type="AlphaFoldDB" id="A0A261F5N1"/>
<feature type="transmembrane region" description="Helical" evidence="1">
    <location>
        <begin position="149"/>
        <end position="166"/>
    </location>
</feature>
<feature type="transmembrane region" description="Helical" evidence="1">
    <location>
        <begin position="50"/>
        <end position="70"/>
    </location>
</feature>
<feature type="transmembrane region" description="Helical" evidence="1">
    <location>
        <begin position="82"/>
        <end position="106"/>
    </location>
</feature>
<dbReference type="EMBL" id="MWWT01000005">
    <property type="protein sequence ID" value="OZG54398.1"/>
    <property type="molecule type" value="Genomic_DNA"/>
</dbReference>
<feature type="transmembrane region" description="Helical" evidence="1">
    <location>
        <begin position="245"/>
        <end position="265"/>
    </location>
</feature>
<keyword evidence="1" id="KW-0812">Transmembrane</keyword>
<protein>
    <submittedName>
        <fullName evidence="2">Uncharacterized protein</fullName>
    </submittedName>
</protein>
<keyword evidence="3" id="KW-1185">Reference proteome</keyword>
<gene>
    <name evidence="2" type="ORF">ALMA_0859</name>
</gene>
<proteinExistence type="predicted"/>
<feature type="transmembrane region" description="Helical" evidence="1">
    <location>
        <begin position="206"/>
        <end position="225"/>
    </location>
</feature>
<evidence type="ECO:0000313" key="3">
    <source>
        <dbReference type="Proteomes" id="UP000243657"/>
    </source>
</evidence>
<reference evidence="2 3" key="1">
    <citation type="journal article" date="2017" name="BMC Genomics">
        <title>Comparative genomic and phylogenomic analyses of the Bifidobacteriaceae family.</title>
        <authorList>
            <person name="Lugli G.A."/>
            <person name="Milani C."/>
            <person name="Turroni F."/>
            <person name="Duranti S."/>
            <person name="Mancabelli L."/>
            <person name="Mangifesta M."/>
            <person name="Ferrario C."/>
            <person name="Modesto M."/>
            <person name="Mattarelli P."/>
            <person name="Jiri K."/>
            <person name="van Sinderen D."/>
            <person name="Ventura M."/>
        </authorList>
    </citation>
    <scope>NUCLEOTIDE SEQUENCE [LARGE SCALE GENOMIC DNA]</scope>
    <source>
        <strain evidence="2 3">DSM 24762</strain>
    </source>
</reference>
<feature type="transmembrane region" description="Helical" evidence="1">
    <location>
        <begin position="118"/>
        <end position="137"/>
    </location>
</feature>